<evidence type="ECO:0000256" key="5">
    <source>
        <dbReference type="ARBA" id="ARBA00022553"/>
    </source>
</evidence>
<reference evidence="14" key="1">
    <citation type="journal article" date="2019" name="Int. J. Syst. Evol. Microbiol.">
        <title>The Global Catalogue of Microorganisms (GCM) 10K type strain sequencing project: providing services to taxonomists for standard genome sequencing and annotation.</title>
        <authorList>
            <consortium name="The Broad Institute Genomics Platform"/>
            <consortium name="The Broad Institute Genome Sequencing Center for Infectious Disease"/>
            <person name="Wu L."/>
            <person name="Ma J."/>
        </authorList>
    </citation>
    <scope>NUCLEOTIDE SEQUENCE [LARGE SCALE GENOMIC DNA]</scope>
    <source>
        <strain evidence="14">CGMCC 1.15353</strain>
    </source>
</reference>
<keyword evidence="7" id="KW-0547">Nucleotide-binding</keyword>
<dbReference type="SUPFAM" id="SSF55874">
    <property type="entry name" value="ATPase domain of HSP90 chaperone/DNA topoisomerase II/histidine kinase"/>
    <property type="match status" value="1"/>
</dbReference>
<dbReference type="Pfam" id="PF02518">
    <property type="entry name" value="HATPase_c"/>
    <property type="match status" value="1"/>
</dbReference>
<feature type="domain" description="Histidine kinase" evidence="12">
    <location>
        <begin position="242"/>
        <end position="441"/>
    </location>
</feature>
<dbReference type="Gene3D" id="1.10.287.130">
    <property type="match status" value="1"/>
</dbReference>
<accession>A0ABQ1Q3P7</accession>
<dbReference type="PRINTS" id="PR00344">
    <property type="entry name" value="BCTRLSENSOR"/>
</dbReference>
<evidence type="ECO:0000256" key="1">
    <source>
        <dbReference type="ARBA" id="ARBA00000085"/>
    </source>
</evidence>
<keyword evidence="5" id="KW-0597">Phosphoprotein</keyword>
<dbReference type="InterPro" id="IPR004358">
    <property type="entry name" value="Sig_transdc_His_kin-like_C"/>
</dbReference>
<proteinExistence type="predicted"/>
<keyword evidence="10" id="KW-0902">Two-component regulatory system</keyword>
<dbReference type="PANTHER" id="PTHR44936:SF10">
    <property type="entry name" value="SENSOR PROTEIN RSTB"/>
    <property type="match status" value="1"/>
</dbReference>
<name>A0ABQ1Q3P7_9BACI</name>
<comment type="caution">
    <text evidence="13">The sequence shown here is derived from an EMBL/GenBank/DDBJ whole genome shotgun (WGS) entry which is preliminary data.</text>
</comment>
<feature type="transmembrane region" description="Helical" evidence="11">
    <location>
        <begin position="130"/>
        <end position="149"/>
    </location>
</feature>
<dbReference type="CDD" id="cd00082">
    <property type="entry name" value="HisKA"/>
    <property type="match status" value="1"/>
</dbReference>
<gene>
    <name evidence="13" type="ORF">GCM10011389_17830</name>
</gene>
<evidence type="ECO:0000259" key="12">
    <source>
        <dbReference type="PROSITE" id="PS50109"/>
    </source>
</evidence>
<keyword evidence="8" id="KW-0418">Kinase</keyword>
<feature type="transmembrane region" description="Helical" evidence="11">
    <location>
        <begin position="181"/>
        <end position="207"/>
    </location>
</feature>
<evidence type="ECO:0000256" key="2">
    <source>
        <dbReference type="ARBA" id="ARBA00004651"/>
    </source>
</evidence>
<dbReference type="Pfam" id="PF00512">
    <property type="entry name" value="HisKA"/>
    <property type="match status" value="1"/>
</dbReference>
<protein>
    <recommendedName>
        <fullName evidence="3">histidine kinase</fullName>
        <ecNumber evidence="3">2.7.13.3</ecNumber>
    </recommendedName>
</protein>
<organism evidence="13 14">
    <name type="scientific">Pontibacillus salipaludis</name>
    <dbReference type="NCBI Taxonomy" id="1697394"/>
    <lineage>
        <taxon>Bacteria</taxon>
        <taxon>Bacillati</taxon>
        <taxon>Bacillota</taxon>
        <taxon>Bacilli</taxon>
        <taxon>Bacillales</taxon>
        <taxon>Bacillaceae</taxon>
        <taxon>Pontibacillus</taxon>
    </lineage>
</organism>
<dbReference type="EMBL" id="BMIN01000006">
    <property type="protein sequence ID" value="GGD10655.1"/>
    <property type="molecule type" value="Genomic_DNA"/>
</dbReference>
<evidence type="ECO:0000313" key="13">
    <source>
        <dbReference type="EMBL" id="GGD10655.1"/>
    </source>
</evidence>
<keyword evidence="11" id="KW-1133">Transmembrane helix</keyword>
<dbReference type="CDD" id="cd00075">
    <property type="entry name" value="HATPase"/>
    <property type="match status" value="1"/>
</dbReference>
<keyword evidence="14" id="KW-1185">Reference proteome</keyword>
<keyword evidence="11" id="KW-0472">Membrane</keyword>
<evidence type="ECO:0000256" key="3">
    <source>
        <dbReference type="ARBA" id="ARBA00012438"/>
    </source>
</evidence>
<keyword evidence="4" id="KW-1003">Cell membrane</keyword>
<dbReference type="InterPro" id="IPR005467">
    <property type="entry name" value="His_kinase_dom"/>
</dbReference>
<evidence type="ECO:0000256" key="10">
    <source>
        <dbReference type="ARBA" id="ARBA00023012"/>
    </source>
</evidence>
<evidence type="ECO:0000256" key="6">
    <source>
        <dbReference type="ARBA" id="ARBA00022679"/>
    </source>
</evidence>
<dbReference type="InterPro" id="IPR003594">
    <property type="entry name" value="HATPase_dom"/>
</dbReference>
<sequence length="450" mass="51197">MVGYVVGGVVLLVIGILFPSLTKDWTSWIYNNIEESLTMSDSGSLLVTALSYASWYFLIFYCIYLGSMFVAYALSKNRSSLLYQGLLVVFVMGSVHLFNVIHHEHYSYSIHLGLLAILLFLHNFIPEQRYFYSMFSVILLFLFFAVQWLNMVPELTVFGIGTDDFAVSIKLADEYLTDNTLFSTLSVILFAGFFLIAVIVTTILHLFSKQVTMTRKYQKQTEELQRTRGELFETNVYKEIHSLVHDMKTPLVTVEGLVSLIELKNEDKKVEGYFDRIYGSVDKMKDMVSEILHEDTKREMEVSEVIHYVRSHISIDDDSIDVSVDVEEELPPIHVNKIRFSRALSNMVENAIRSLKETGGTLSVQAYSYEDGVAFSIQDDGPGVDPKILEEIWEEGFSTKRSSGIGLPFVKSVVDQHGGSIDMKSTPYVKTLVTVYLPVYVEEEAYDFSH</sequence>
<keyword evidence="11" id="KW-0812">Transmembrane</keyword>
<dbReference type="InterPro" id="IPR036890">
    <property type="entry name" value="HATPase_C_sf"/>
</dbReference>
<evidence type="ECO:0000256" key="8">
    <source>
        <dbReference type="ARBA" id="ARBA00022777"/>
    </source>
</evidence>
<evidence type="ECO:0000256" key="11">
    <source>
        <dbReference type="SAM" id="Phobius"/>
    </source>
</evidence>
<dbReference type="Gene3D" id="3.30.565.10">
    <property type="entry name" value="Histidine kinase-like ATPase, C-terminal domain"/>
    <property type="match status" value="1"/>
</dbReference>
<dbReference type="InterPro" id="IPR050980">
    <property type="entry name" value="2C_sensor_his_kinase"/>
</dbReference>
<keyword evidence="6" id="KW-0808">Transferase</keyword>
<dbReference type="PANTHER" id="PTHR44936">
    <property type="entry name" value="SENSOR PROTEIN CREC"/>
    <property type="match status" value="1"/>
</dbReference>
<dbReference type="SUPFAM" id="SSF47384">
    <property type="entry name" value="Homodimeric domain of signal transducing histidine kinase"/>
    <property type="match status" value="1"/>
</dbReference>
<dbReference type="Proteomes" id="UP000642571">
    <property type="component" value="Unassembled WGS sequence"/>
</dbReference>
<comment type="catalytic activity">
    <reaction evidence="1">
        <text>ATP + protein L-histidine = ADP + protein N-phospho-L-histidine.</text>
        <dbReference type="EC" id="2.7.13.3"/>
    </reaction>
</comment>
<evidence type="ECO:0000256" key="4">
    <source>
        <dbReference type="ARBA" id="ARBA00022475"/>
    </source>
</evidence>
<evidence type="ECO:0000313" key="14">
    <source>
        <dbReference type="Proteomes" id="UP000642571"/>
    </source>
</evidence>
<evidence type="ECO:0000256" key="9">
    <source>
        <dbReference type="ARBA" id="ARBA00022840"/>
    </source>
</evidence>
<feature type="transmembrane region" description="Helical" evidence="11">
    <location>
        <begin position="81"/>
        <end position="102"/>
    </location>
</feature>
<evidence type="ECO:0000256" key="7">
    <source>
        <dbReference type="ARBA" id="ARBA00022741"/>
    </source>
</evidence>
<dbReference type="RefSeq" id="WP_188652913.1">
    <property type="nucleotide sequence ID" value="NZ_BMIN01000006.1"/>
</dbReference>
<dbReference type="SMART" id="SM00387">
    <property type="entry name" value="HATPase_c"/>
    <property type="match status" value="1"/>
</dbReference>
<dbReference type="InterPro" id="IPR003661">
    <property type="entry name" value="HisK_dim/P_dom"/>
</dbReference>
<dbReference type="PROSITE" id="PS50109">
    <property type="entry name" value="HIS_KIN"/>
    <property type="match status" value="1"/>
</dbReference>
<keyword evidence="9" id="KW-0067">ATP-binding</keyword>
<feature type="transmembrane region" description="Helical" evidence="11">
    <location>
        <begin position="46"/>
        <end position="74"/>
    </location>
</feature>
<dbReference type="EC" id="2.7.13.3" evidence="3"/>
<feature type="transmembrane region" description="Helical" evidence="11">
    <location>
        <begin position="108"/>
        <end position="125"/>
    </location>
</feature>
<dbReference type="InterPro" id="IPR036097">
    <property type="entry name" value="HisK_dim/P_sf"/>
</dbReference>
<comment type="subcellular location">
    <subcellularLocation>
        <location evidence="2">Cell membrane</location>
        <topology evidence="2">Multi-pass membrane protein</topology>
    </subcellularLocation>
</comment>